<evidence type="ECO:0000313" key="2">
    <source>
        <dbReference type="EMBL" id="KGJ74659.1"/>
    </source>
</evidence>
<evidence type="ECO:0000313" key="3">
    <source>
        <dbReference type="EMBL" id="MBB5640030.1"/>
    </source>
</evidence>
<evidence type="ECO:0000313" key="4">
    <source>
        <dbReference type="Proteomes" id="UP000029864"/>
    </source>
</evidence>
<feature type="transmembrane region" description="Helical" evidence="1">
    <location>
        <begin position="17"/>
        <end position="38"/>
    </location>
</feature>
<name>A0A099J8F2_9MICO</name>
<dbReference type="EMBL" id="JPXF01000038">
    <property type="protein sequence ID" value="KGJ74659.1"/>
    <property type="molecule type" value="Genomic_DNA"/>
</dbReference>
<gene>
    <name evidence="3" type="ORF">BJ997_000578</name>
    <name evidence="2" type="ORF">GY21_10300</name>
</gene>
<accession>A0A099J8F2</accession>
<dbReference type="RefSeq" id="WP_035836639.1">
    <property type="nucleotide sequence ID" value="NZ_JACHBQ010000001.1"/>
</dbReference>
<proteinExistence type="predicted"/>
<sequence length="76" mass="8174">MANDSAQKPSAPSKGPAIMFFAGAFAVLMFAILTVVNASAWFNYVSAAVFLALAITLAYRGVWLLLHSRVANRAKR</sequence>
<dbReference type="EMBL" id="JACHBQ010000001">
    <property type="protein sequence ID" value="MBB5640030.1"/>
    <property type="molecule type" value="Genomic_DNA"/>
</dbReference>
<dbReference type="Proteomes" id="UP000029864">
    <property type="component" value="Unassembled WGS sequence"/>
</dbReference>
<keyword evidence="1" id="KW-0812">Transmembrane</keyword>
<evidence type="ECO:0000313" key="5">
    <source>
        <dbReference type="Proteomes" id="UP000561726"/>
    </source>
</evidence>
<dbReference type="Proteomes" id="UP000561726">
    <property type="component" value="Unassembled WGS sequence"/>
</dbReference>
<feature type="transmembrane region" description="Helical" evidence="1">
    <location>
        <begin position="44"/>
        <end position="66"/>
    </location>
</feature>
<keyword evidence="1" id="KW-1133">Transmembrane helix</keyword>
<keyword evidence="1" id="KW-0472">Membrane</keyword>
<organism evidence="2 4">
    <name type="scientific">Cryobacterium roopkundense</name>
    <dbReference type="NCBI Taxonomy" id="1001240"/>
    <lineage>
        <taxon>Bacteria</taxon>
        <taxon>Bacillati</taxon>
        <taxon>Actinomycetota</taxon>
        <taxon>Actinomycetes</taxon>
        <taxon>Micrococcales</taxon>
        <taxon>Microbacteriaceae</taxon>
        <taxon>Cryobacterium</taxon>
    </lineage>
</organism>
<comment type="caution">
    <text evidence="2">The sequence shown here is derived from an EMBL/GenBank/DDBJ whole genome shotgun (WGS) entry which is preliminary data.</text>
</comment>
<protein>
    <submittedName>
        <fullName evidence="3">High-affinity Fe2+/Pb2+ permease</fullName>
    </submittedName>
</protein>
<reference evidence="2 4" key="1">
    <citation type="submission" date="2014-08" db="EMBL/GenBank/DDBJ databases">
        <authorList>
            <person name="Sisinthy S."/>
        </authorList>
    </citation>
    <scope>NUCLEOTIDE SEQUENCE [LARGE SCALE GENOMIC DNA]</scope>
    <source>
        <strain evidence="2 4">RuG17</strain>
    </source>
</reference>
<dbReference type="OrthoDB" id="5122513at2"/>
<dbReference type="AlphaFoldDB" id="A0A099J8F2"/>
<evidence type="ECO:0000256" key="1">
    <source>
        <dbReference type="SAM" id="Phobius"/>
    </source>
</evidence>
<reference evidence="3 5" key="2">
    <citation type="submission" date="2020-08" db="EMBL/GenBank/DDBJ databases">
        <title>Sequencing the genomes of 1000 actinobacteria strains.</title>
        <authorList>
            <person name="Klenk H.-P."/>
        </authorList>
    </citation>
    <scope>NUCLEOTIDE SEQUENCE [LARGE SCALE GENOMIC DNA]</scope>
    <source>
        <strain evidence="3 5">DSM 21065</strain>
    </source>
</reference>
<keyword evidence="4" id="KW-1185">Reference proteome</keyword>